<dbReference type="eggNOG" id="ENOG502TCGP">
    <property type="taxonomic scope" value="Eukaryota"/>
</dbReference>
<protein>
    <recommendedName>
        <fullName evidence="2">C2H2-type domain-containing protein</fullName>
    </recommendedName>
</protein>
<dbReference type="InParanoid" id="A0A212F8F7"/>
<evidence type="ECO:0000259" key="2">
    <source>
        <dbReference type="PROSITE" id="PS50157"/>
    </source>
</evidence>
<gene>
    <name evidence="3" type="ORF">KGM_213282</name>
</gene>
<dbReference type="PROSITE" id="PS00028">
    <property type="entry name" value="ZINC_FINGER_C2H2_1"/>
    <property type="match status" value="1"/>
</dbReference>
<keyword evidence="1" id="KW-0479">Metal-binding</keyword>
<evidence type="ECO:0000313" key="4">
    <source>
        <dbReference type="Proteomes" id="UP000007151"/>
    </source>
</evidence>
<reference evidence="3 4" key="1">
    <citation type="journal article" date="2011" name="Cell">
        <title>The monarch butterfly genome yields insights into long-distance migration.</title>
        <authorList>
            <person name="Zhan S."/>
            <person name="Merlin C."/>
            <person name="Boore J.L."/>
            <person name="Reppert S.M."/>
        </authorList>
    </citation>
    <scope>NUCLEOTIDE SEQUENCE [LARGE SCALE GENOMIC DNA]</scope>
    <source>
        <strain evidence="3">F-2</strain>
    </source>
</reference>
<dbReference type="AlphaFoldDB" id="A0A212F8F7"/>
<evidence type="ECO:0000313" key="3">
    <source>
        <dbReference type="EMBL" id="OWR50011.1"/>
    </source>
</evidence>
<accession>A0A212F8F7</accession>
<dbReference type="KEGG" id="dpl:KGM_213282"/>
<dbReference type="EMBL" id="AGBW02009738">
    <property type="protein sequence ID" value="OWR50011.1"/>
    <property type="molecule type" value="Genomic_DNA"/>
</dbReference>
<name>A0A212F8F7_DANPL</name>
<dbReference type="Proteomes" id="UP000007151">
    <property type="component" value="Unassembled WGS sequence"/>
</dbReference>
<keyword evidence="1" id="KW-0862">Zinc</keyword>
<keyword evidence="4" id="KW-1185">Reference proteome</keyword>
<dbReference type="SMART" id="SM00355">
    <property type="entry name" value="ZnF_C2H2"/>
    <property type="match status" value="3"/>
</dbReference>
<dbReference type="GO" id="GO:0008270">
    <property type="term" value="F:zinc ion binding"/>
    <property type="evidence" value="ECO:0007669"/>
    <property type="project" value="UniProtKB-KW"/>
</dbReference>
<proteinExistence type="predicted"/>
<comment type="caution">
    <text evidence="3">The sequence shown here is derived from an EMBL/GenBank/DDBJ whole genome shotgun (WGS) entry which is preliminary data.</text>
</comment>
<organism evidence="3 4">
    <name type="scientific">Danaus plexippus plexippus</name>
    <dbReference type="NCBI Taxonomy" id="278856"/>
    <lineage>
        <taxon>Eukaryota</taxon>
        <taxon>Metazoa</taxon>
        <taxon>Ecdysozoa</taxon>
        <taxon>Arthropoda</taxon>
        <taxon>Hexapoda</taxon>
        <taxon>Insecta</taxon>
        <taxon>Pterygota</taxon>
        <taxon>Neoptera</taxon>
        <taxon>Endopterygota</taxon>
        <taxon>Lepidoptera</taxon>
        <taxon>Glossata</taxon>
        <taxon>Ditrysia</taxon>
        <taxon>Papilionoidea</taxon>
        <taxon>Nymphalidae</taxon>
        <taxon>Danainae</taxon>
        <taxon>Danaini</taxon>
        <taxon>Danaina</taxon>
        <taxon>Danaus</taxon>
        <taxon>Danaus</taxon>
    </lineage>
</organism>
<evidence type="ECO:0000256" key="1">
    <source>
        <dbReference type="PROSITE-ProRule" id="PRU00042"/>
    </source>
</evidence>
<dbReference type="InterPro" id="IPR013087">
    <property type="entry name" value="Znf_C2H2_type"/>
</dbReference>
<feature type="domain" description="C2H2-type" evidence="2">
    <location>
        <begin position="85"/>
        <end position="113"/>
    </location>
</feature>
<dbReference type="PROSITE" id="PS50157">
    <property type="entry name" value="ZINC_FINGER_C2H2_2"/>
    <property type="match status" value="1"/>
</dbReference>
<keyword evidence="1" id="KW-0863">Zinc-finger</keyword>
<sequence length="241" mass="28573">MWKTVLKTGHASGAIWCSRIVGIWLLMHITYMEIEESIPLVTSDALAPSVYHLDVFLPQNVVVLTRNANEELFNKRESRQNLEKMTCKPCNRTFSEYFRLKYHIRSVHFNLKPRLSERDYMDINQTWYEGVANTNAVVKIKKIADNMLIMKRYKGHKPVQILKRDKVLDLTDSYPTYTSKQQIKCTVCKQMMLKRDLKLHYEERHTQNIKHECSKCKATFKRSYFYARHICCKEEVKTEPT</sequence>